<evidence type="ECO:0000313" key="1">
    <source>
        <dbReference type="EMBL" id="GAA4334068.1"/>
    </source>
</evidence>
<keyword evidence="2" id="KW-1185">Reference proteome</keyword>
<evidence type="ECO:0000313" key="2">
    <source>
        <dbReference type="Proteomes" id="UP001500975"/>
    </source>
</evidence>
<comment type="caution">
    <text evidence="1">The sequence shown here is derived from an EMBL/GenBank/DDBJ whole genome shotgun (WGS) entry which is preliminary data.</text>
</comment>
<accession>A0ABP8H453</accession>
<name>A0ABP8H453_9BURK</name>
<reference evidence="2" key="1">
    <citation type="journal article" date="2019" name="Int. J. Syst. Evol. Microbiol.">
        <title>The Global Catalogue of Microorganisms (GCM) 10K type strain sequencing project: providing services to taxonomists for standard genome sequencing and annotation.</title>
        <authorList>
            <consortium name="The Broad Institute Genomics Platform"/>
            <consortium name="The Broad Institute Genome Sequencing Center for Infectious Disease"/>
            <person name="Wu L."/>
            <person name="Ma J."/>
        </authorList>
    </citation>
    <scope>NUCLEOTIDE SEQUENCE [LARGE SCALE GENOMIC DNA]</scope>
    <source>
        <strain evidence="2">JCM 17804</strain>
    </source>
</reference>
<proteinExistence type="predicted"/>
<organism evidence="1 2">
    <name type="scientific">Variovorax defluvii</name>
    <dbReference type="NCBI Taxonomy" id="913761"/>
    <lineage>
        <taxon>Bacteria</taxon>
        <taxon>Pseudomonadati</taxon>
        <taxon>Pseudomonadota</taxon>
        <taxon>Betaproteobacteria</taxon>
        <taxon>Burkholderiales</taxon>
        <taxon>Comamonadaceae</taxon>
        <taxon>Variovorax</taxon>
    </lineage>
</organism>
<dbReference type="EMBL" id="BAABGJ010000008">
    <property type="protein sequence ID" value="GAA4334068.1"/>
    <property type="molecule type" value="Genomic_DNA"/>
</dbReference>
<dbReference type="Proteomes" id="UP001500975">
    <property type="component" value="Unassembled WGS sequence"/>
</dbReference>
<gene>
    <name evidence="1" type="ORF">GCM10023165_09690</name>
</gene>
<sequence>MTGPQKGVLEFGDYGPGCTSLPTELLEALNSAANGENTPISTVILPPGLTTMPPWLNALPIKHLVVPKFAGEYLDLGSQLPSGARIELDAPLKANIKVFVCDPETIQVEIRPQSTGLMDIQNKV</sequence>
<protein>
    <submittedName>
        <fullName evidence="1">Uncharacterized protein</fullName>
    </submittedName>
</protein>